<feature type="transmembrane region" description="Helical" evidence="1">
    <location>
        <begin position="221"/>
        <end position="242"/>
    </location>
</feature>
<sequence length="677" mass="72944">MQVTPFLQQWVRRLLPLAIALNLLLLLYYVAIDYQVGLHADSAVMNLLAQEMIETRSFFPSSWYYANGDLWIATTQLPIAALLPFTKNTFGLHAFSSLVCAALVLGSAWCVSGMLGQSRTARTLLLLLLAGGISPNMAENLYGQGAYGVLFAYACLLAVSGWRLLHACGAARWRWGTLFAVLALLVCWSNPQRALVFYALPLLAALALTQAPVLSVQRRGAVLLAALLLVAIVIGAVLHGAVVRQVGNSGLPPPTWLDFDGMVRNTLGTLRGVLSLLGGLPPAGAKVASTGGALDALRLCGALALLVLLPWAVWRALRTAQHDARRYFAMYTLTGAAINLLVALATSIPDMGSPEASVRYLVLALLGALVLLTGDAVDQLRWDRPATLAALAALLLLGLTPARNYHVPDVPRYFPRGGIVEYNLFGKIARFIEQQGLQRGYSTFWSAGTITVLSGHDLRQRPIAIDHGLPMPVRHLSSSRWYEGTQPAGVTYLMLNYDEVKQIDWNQLAAYLGQPVRVLDFAGCKFYIYDFDIATRLPLWNLQHGAALQVPVTAATQHHIGQLTDNGTALHSAAGEGGHLRFGSIVTPPPGDYLVSFDLETSGDGVAEYGMVDAATDNGAVLLANQPIKAQGRQRLSMPLTVPPLNGAQLELRVLSNGNGAITLRNIELNTTSGKQK</sequence>
<proteinExistence type="predicted"/>
<feature type="transmembrane region" description="Helical" evidence="1">
    <location>
        <begin position="123"/>
        <end position="138"/>
    </location>
</feature>
<organism evidence="2 3">
    <name type="scientific">Duganella dendranthematis</name>
    <dbReference type="NCBI Taxonomy" id="2728021"/>
    <lineage>
        <taxon>Bacteria</taxon>
        <taxon>Pseudomonadati</taxon>
        <taxon>Pseudomonadota</taxon>
        <taxon>Betaproteobacteria</taxon>
        <taxon>Burkholderiales</taxon>
        <taxon>Oxalobacteraceae</taxon>
        <taxon>Telluria group</taxon>
        <taxon>Duganella</taxon>
    </lineage>
</organism>
<keyword evidence="1" id="KW-0472">Membrane</keyword>
<keyword evidence="1" id="KW-0812">Transmembrane</keyword>
<feature type="transmembrane region" description="Helical" evidence="1">
    <location>
        <begin position="195"/>
        <end position="214"/>
    </location>
</feature>
<dbReference type="EMBL" id="CP051684">
    <property type="protein sequence ID" value="QJD89690.1"/>
    <property type="molecule type" value="Genomic_DNA"/>
</dbReference>
<evidence type="ECO:0000313" key="3">
    <source>
        <dbReference type="Proteomes" id="UP000503117"/>
    </source>
</evidence>
<feature type="transmembrane region" description="Helical" evidence="1">
    <location>
        <begin position="14"/>
        <end position="32"/>
    </location>
</feature>
<feature type="transmembrane region" description="Helical" evidence="1">
    <location>
        <begin position="326"/>
        <end position="345"/>
    </location>
</feature>
<feature type="transmembrane region" description="Helical" evidence="1">
    <location>
        <begin position="357"/>
        <end position="374"/>
    </location>
</feature>
<keyword evidence="1" id="KW-1133">Transmembrane helix</keyword>
<gene>
    <name evidence="2" type="ORF">HH213_05980</name>
</gene>
<evidence type="ECO:0000313" key="2">
    <source>
        <dbReference type="EMBL" id="QJD89690.1"/>
    </source>
</evidence>
<accession>A0ABX6M613</accession>
<evidence type="ECO:0000256" key="1">
    <source>
        <dbReference type="SAM" id="Phobius"/>
    </source>
</evidence>
<dbReference type="RefSeq" id="WP_169111403.1">
    <property type="nucleotide sequence ID" value="NZ_CP051684.1"/>
</dbReference>
<reference evidence="2 3" key="1">
    <citation type="submission" date="2020-04" db="EMBL/GenBank/DDBJ databases">
        <title>Genome sequencing of novel species.</title>
        <authorList>
            <person name="Heo J."/>
            <person name="Kim S.-J."/>
            <person name="Kim J.-S."/>
            <person name="Hong S.-B."/>
            <person name="Kwon S.-W."/>
        </authorList>
    </citation>
    <scope>NUCLEOTIDE SEQUENCE [LARGE SCALE GENOMIC DNA]</scope>
    <source>
        <strain evidence="2 3">AF9R3</strain>
    </source>
</reference>
<name>A0ABX6M613_9BURK</name>
<feature type="transmembrane region" description="Helical" evidence="1">
    <location>
        <begin position="386"/>
        <end position="402"/>
    </location>
</feature>
<feature type="transmembrane region" description="Helical" evidence="1">
    <location>
        <begin position="296"/>
        <end position="314"/>
    </location>
</feature>
<protein>
    <recommendedName>
        <fullName evidence="4">Glycosyltransferase RgtA/B/C/D-like domain-containing protein</fullName>
    </recommendedName>
</protein>
<feature type="transmembrane region" description="Helical" evidence="1">
    <location>
        <begin position="90"/>
        <end position="111"/>
    </location>
</feature>
<feature type="transmembrane region" description="Helical" evidence="1">
    <location>
        <begin position="144"/>
        <end position="165"/>
    </location>
</feature>
<feature type="transmembrane region" description="Helical" evidence="1">
    <location>
        <begin position="172"/>
        <end position="189"/>
    </location>
</feature>
<keyword evidence="3" id="KW-1185">Reference proteome</keyword>
<dbReference type="Proteomes" id="UP000503117">
    <property type="component" value="Chromosome"/>
</dbReference>
<evidence type="ECO:0008006" key="4">
    <source>
        <dbReference type="Google" id="ProtNLM"/>
    </source>
</evidence>